<accession>A0ABN8PVQ1</accession>
<dbReference type="SMART" id="SM00353">
    <property type="entry name" value="HLH"/>
    <property type="match status" value="1"/>
</dbReference>
<feature type="region of interest" description="Disordered" evidence="6">
    <location>
        <begin position="13"/>
        <end position="67"/>
    </location>
</feature>
<comment type="caution">
    <text evidence="9">The sequence shown here is derived from an EMBL/GenBank/DDBJ whole genome shotgun (WGS) entry which is preliminary data.</text>
</comment>
<keyword evidence="5" id="KW-0539">Nucleus</keyword>
<dbReference type="PANTHER" id="PTHR23043">
    <property type="entry name" value="HYPOXIA-INDUCIBLE FACTOR 1 ALPHA"/>
    <property type="match status" value="1"/>
</dbReference>
<feature type="compositionally biased region" description="Low complexity" evidence="6">
    <location>
        <begin position="141"/>
        <end position="157"/>
    </location>
</feature>
<dbReference type="InterPro" id="IPR013767">
    <property type="entry name" value="PAS_fold"/>
</dbReference>
<feature type="domain" description="BHLH" evidence="8">
    <location>
        <begin position="50"/>
        <end position="103"/>
    </location>
</feature>
<evidence type="ECO:0000256" key="6">
    <source>
        <dbReference type="SAM" id="MobiDB-lite"/>
    </source>
</evidence>
<proteinExistence type="predicted"/>
<dbReference type="Gene3D" id="3.30.450.20">
    <property type="entry name" value="PAS domain"/>
    <property type="match status" value="2"/>
</dbReference>
<dbReference type="InterPro" id="IPR035965">
    <property type="entry name" value="PAS-like_dom_sf"/>
</dbReference>
<dbReference type="PROSITE" id="PS50888">
    <property type="entry name" value="BHLH"/>
    <property type="match status" value="1"/>
</dbReference>
<dbReference type="InterPro" id="IPR011598">
    <property type="entry name" value="bHLH_dom"/>
</dbReference>
<evidence type="ECO:0000256" key="3">
    <source>
        <dbReference type="ARBA" id="ARBA00023015"/>
    </source>
</evidence>
<dbReference type="Proteomes" id="UP001159427">
    <property type="component" value="Unassembled WGS sequence"/>
</dbReference>
<sequence length="1099" mass="121145">MKEVGVVVHNVKQLRIESSGKPTPRGTQRDKMAANSRRRKKARNKRTVELRKERSRDAARSRRGKENAQFDELAKLLPLPGAITSQLDKASVVRLTISYLNMKQFNLPKRVKRYRQGSDCSFHSESSASPQSEVDVDAHFGSAGSPSPNSSLSSPPAAVSSSAGAVSAYNPNEITLQDLADNSGIFLLQALDGFLFVLSGEGKVLYVSETVSVHLGLSQVELTGSNISCYIHPEDHPDVMNVLAEARDELENSEHVPSGRYTDNIPFFGNQQAFPGNENNAAMEKPKSFFMRMKCTLVRRGGAYTKSSGFKVIHCMGRMKQYFTKGLPDTKYAFVAIGQPLPTMNINELPLECNMFVSRVNMDLKIVYCEGRIHKFMDYFARDIVGISAYDFYHANDIAVIQGHHAKFLNKGQVLTKYYRWMNKNGGWVWMQTKASLIPHPTNPELKQMLCLNYIVSEVEHRGVVLGMMQLDDKPSMQPRAYITEIENETDDTGQLKDAQFDDQVMVYPKWHENSDKLVPKPTLLDQMALTRSGYTRSTSCETPLLQADDVFTSTASEPCSKPTTVTTWSPPTQSYSGQGDSTSTYNDEFEDLTEIINAELTKIDRELVHFVANGQTDTTPTLSFPDVSVDGLLNGDWLGVPSNGTVQRGLSLGGPKIEPISIEEEADYNQSNMPPSGIPSQSSGNLPVGCYPNDTKPNLIPMEQENIPFQLSSAKMRGVNNPCMFSNGNSGTERNYQQNAPVPNNYSTGSAPMMGLPQQKLTVPSTRNANNLKMPGAAPRIPAYTSTPQEMGMSGQLTTQGPTTTATSTVTVGSFMSSVPNRNDFVQLLKETIPDTLAYTDEMVVDLVDDMLVDQDEAQRRKDDERLASQLASLQQRGYVQPEVGFIKQEVVTPTLPQQTFSFPNVSNSIATQGSQPDITSAAIQSFTGNRMSSNTTFSGQQNGTVNNQNAALRYQNGNSQFMNQEDSNMNFLNSLSNVGLTNKRTGLPAQGSNLWNANPPSKPNIMQQGLRNLLQSPNSIPAPTQNALPVSLPQSDMPFLPQQNVNLNTQGSSFNMTMVPNLSHLETLLQSTQLPANNYQNLNGTSMVFSNQNSRKV</sequence>
<feature type="region of interest" description="Disordered" evidence="6">
    <location>
        <begin position="120"/>
        <end position="157"/>
    </location>
</feature>
<keyword evidence="2" id="KW-0677">Repeat</keyword>
<reference evidence="9 10" key="1">
    <citation type="submission" date="2022-05" db="EMBL/GenBank/DDBJ databases">
        <authorList>
            <consortium name="Genoscope - CEA"/>
            <person name="William W."/>
        </authorList>
    </citation>
    <scope>NUCLEOTIDE SEQUENCE [LARGE SCALE GENOMIC DNA]</scope>
</reference>
<evidence type="ECO:0000313" key="10">
    <source>
        <dbReference type="Proteomes" id="UP001159427"/>
    </source>
</evidence>
<evidence type="ECO:0000313" key="9">
    <source>
        <dbReference type="EMBL" id="CAH3149205.1"/>
    </source>
</evidence>
<comment type="subcellular location">
    <subcellularLocation>
        <location evidence="1">Nucleus</location>
    </subcellularLocation>
</comment>
<dbReference type="CDD" id="cd00130">
    <property type="entry name" value="PAS"/>
    <property type="match status" value="2"/>
</dbReference>
<feature type="compositionally biased region" description="Basic residues" evidence="6">
    <location>
        <begin position="36"/>
        <end position="45"/>
    </location>
</feature>
<feature type="compositionally biased region" description="Basic and acidic residues" evidence="6">
    <location>
        <begin position="46"/>
        <end position="67"/>
    </location>
</feature>
<evidence type="ECO:0000259" key="7">
    <source>
        <dbReference type="PROSITE" id="PS50112"/>
    </source>
</evidence>
<dbReference type="SMART" id="SM00086">
    <property type="entry name" value="PAC"/>
    <property type="match status" value="1"/>
</dbReference>
<feature type="domain" description="PAS" evidence="7">
    <location>
        <begin position="187"/>
        <end position="253"/>
    </location>
</feature>
<evidence type="ECO:0000256" key="4">
    <source>
        <dbReference type="ARBA" id="ARBA00023163"/>
    </source>
</evidence>
<keyword evidence="3" id="KW-0805">Transcription regulation</keyword>
<evidence type="ECO:0000259" key="8">
    <source>
        <dbReference type="PROSITE" id="PS50888"/>
    </source>
</evidence>
<dbReference type="SMART" id="SM00091">
    <property type="entry name" value="PAS"/>
    <property type="match status" value="2"/>
</dbReference>
<evidence type="ECO:0000256" key="2">
    <source>
        <dbReference type="ARBA" id="ARBA00022737"/>
    </source>
</evidence>
<dbReference type="SUPFAM" id="SSF55785">
    <property type="entry name" value="PYP-like sensor domain (PAS domain)"/>
    <property type="match status" value="2"/>
</dbReference>
<dbReference type="PANTHER" id="PTHR23043:SF17">
    <property type="entry name" value="PROTEIN SIMILAR"/>
    <property type="match status" value="1"/>
</dbReference>
<feature type="region of interest" description="Disordered" evidence="6">
    <location>
        <begin position="556"/>
        <end position="584"/>
    </location>
</feature>
<dbReference type="EMBL" id="CALNXI010000966">
    <property type="protein sequence ID" value="CAH3149205.1"/>
    <property type="molecule type" value="Genomic_DNA"/>
</dbReference>
<name>A0ABN8PVQ1_9CNID</name>
<dbReference type="InterPro" id="IPR001610">
    <property type="entry name" value="PAC"/>
</dbReference>
<organism evidence="9 10">
    <name type="scientific">Porites evermanni</name>
    <dbReference type="NCBI Taxonomy" id="104178"/>
    <lineage>
        <taxon>Eukaryota</taxon>
        <taxon>Metazoa</taxon>
        <taxon>Cnidaria</taxon>
        <taxon>Anthozoa</taxon>
        <taxon>Hexacorallia</taxon>
        <taxon>Scleractinia</taxon>
        <taxon>Fungiina</taxon>
        <taxon>Poritidae</taxon>
        <taxon>Porites</taxon>
    </lineage>
</organism>
<keyword evidence="10" id="KW-1185">Reference proteome</keyword>
<dbReference type="Pfam" id="PF00989">
    <property type="entry name" value="PAS"/>
    <property type="match status" value="1"/>
</dbReference>
<evidence type="ECO:0000256" key="5">
    <source>
        <dbReference type="ARBA" id="ARBA00023242"/>
    </source>
</evidence>
<dbReference type="Pfam" id="PF14598">
    <property type="entry name" value="PAS_11"/>
    <property type="match status" value="1"/>
</dbReference>
<gene>
    <name evidence="9" type="ORF">PEVE_00044834</name>
</gene>
<dbReference type="PROSITE" id="PS50112">
    <property type="entry name" value="PAS"/>
    <property type="match status" value="1"/>
</dbReference>
<dbReference type="SUPFAM" id="SSF47459">
    <property type="entry name" value="HLH, helix-loop-helix DNA-binding domain"/>
    <property type="match status" value="1"/>
</dbReference>
<dbReference type="Gene3D" id="4.10.280.10">
    <property type="entry name" value="Helix-loop-helix DNA-binding domain"/>
    <property type="match status" value="1"/>
</dbReference>
<dbReference type="InterPro" id="IPR036638">
    <property type="entry name" value="HLH_DNA-bd_sf"/>
</dbReference>
<dbReference type="InterPro" id="IPR000014">
    <property type="entry name" value="PAS"/>
</dbReference>
<keyword evidence="4" id="KW-0804">Transcription</keyword>
<evidence type="ECO:0000256" key="1">
    <source>
        <dbReference type="ARBA" id="ARBA00004123"/>
    </source>
</evidence>
<feature type="compositionally biased region" description="Polar residues" evidence="6">
    <location>
        <begin position="120"/>
        <end position="132"/>
    </location>
</feature>
<protein>
    <submittedName>
        <fullName evidence="9">Uncharacterized protein</fullName>
    </submittedName>
</protein>
<dbReference type="Pfam" id="PF23171">
    <property type="entry name" value="bHLH_HIF1A"/>
    <property type="match status" value="1"/>
</dbReference>